<dbReference type="AlphaFoldDB" id="A0A9W9KT60"/>
<keyword evidence="2" id="KW-1185">Reference proteome</keyword>
<reference evidence="1" key="2">
    <citation type="journal article" date="2023" name="IMA Fungus">
        <title>Comparative genomic study of the Penicillium genus elucidates a diverse pangenome and 15 lateral gene transfer events.</title>
        <authorList>
            <person name="Petersen C."/>
            <person name="Sorensen T."/>
            <person name="Nielsen M.R."/>
            <person name="Sondergaard T.E."/>
            <person name="Sorensen J.L."/>
            <person name="Fitzpatrick D.A."/>
            <person name="Frisvad J.C."/>
            <person name="Nielsen K.L."/>
        </authorList>
    </citation>
    <scope>NUCLEOTIDE SEQUENCE</scope>
    <source>
        <strain evidence="1">IBT 30069</strain>
    </source>
</reference>
<accession>A0A9W9KT60</accession>
<evidence type="ECO:0000313" key="2">
    <source>
        <dbReference type="Proteomes" id="UP001149165"/>
    </source>
</evidence>
<dbReference type="Proteomes" id="UP001149165">
    <property type="component" value="Unassembled WGS sequence"/>
</dbReference>
<organism evidence="1 2">
    <name type="scientific">Penicillium angulare</name>
    <dbReference type="NCBI Taxonomy" id="116970"/>
    <lineage>
        <taxon>Eukaryota</taxon>
        <taxon>Fungi</taxon>
        <taxon>Dikarya</taxon>
        <taxon>Ascomycota</taxon>
        <taxon>Pezizomycotina</taxon>
        <taxon>Eurotiomycetes</taxon>
        <taxon>Eurotiomycetidae</taxon>
        <taxon>Eurotiales</taxon>
        <taxon>Aspergillaceae</taxon>
        <taxon>Penicillium</taxon>
    </lineage>
</organism>
<gene>
    <name evidence="1" type="ORF">N7456_001304</name>
</gene>
<sequence>MDPNAGRIVSIDLAWVLKSLPGLRLNTLTVLGSTHGPTSYMDLQELVRVGNGWRNLHFIAPNSKIFGFPAGGFHNEEPICREPQPGLWDTWVSLCRDGPNSGGSVTIYQSTQSNSPGSVFQTDTRKILKQRSNRRKRGKFGLSEDMSLMSESEVNKEILVIVNRGRNANIKEKDEPPYFLSDIRSWGMTWPEICRERLDSTVPL</sequence>
<reference evidence="1" key="1">
    <citation type="submission" date="2022-11" db="EMBL/GenBank/DDBJ databases">
        <authorList>
            <person name="Petersen C."/>
        </authorList>
    </citation>
    <scope>NUCLEOTIDE SEQUENCE</scope>
    <source>
        <strain evidence="1">IBT 30069</strain>
    </source>
</reference>
<protein>
    <submittedName>
        <fullName evidence="1">Uncharacterized protein</fullName>
    </submittedName>
</protein>
<proteinExistence type="predicted"/>
<evidence type="ECO:0000313" key="1">
    <source>
        <dbReference type="EMBL" id="KAJ5116956.1"/>
    </source>
</evidence>
<dbReference type="OrthoDB" id="72726at2759"/>
<dbReference type="EMBL" id="JAPQKH010000001">
    <property type="protein sequence ID" value="KAJ5116956.1"/>
    <property type="molecule type" value="Genomic_DNA"/>
</dbReference>
<name>A0A9W9KT60_9EURO</name>
<comment type="caution">
    <text evidence="1">The sequence shown here is derived from an EMBL/GenBank/DDBJ whole genome shotgun (WGS) entry which is preliminary data.</text>
</comment>